<dbReference type="EMBL" id="MU277223">
    <property type="protein sequence ID" value="KAI0059892.1"/>
    <property type="molecule type" value="Genomic_DNA"/>
</dbReference>
<keyword evidence="2" id="KW-1185">Reference proteome</keyword>
<evidence type="ECO:0000313" key="1">
    <source>
        <dbReference type="EMBL" id="KAI0059892.1"/>
    </source>
</evidence>
<protein>
    <submittedName>
        <fullName evidence="1">Uncharacterized protein</fullName>
    </submittedName>
</protein>
<gene>
    <name evidence="1" type="ORF">BV25DRAFT_1038489</name>
</gene>
<evidence type="ECO:0000313" key="2">
    <source>
        <dbReference type="Proteomes" id="UP000814140"/>
    </source>
</evidence>
<sequence>MSTRPVSLCLSRRVCRIRTNEAQREPRMTMNLLRFGMRLSVWIVCLWHSVHRFEERNFVLEHKKQTLATFCHVRRLQRPGGIADGSRTFPSIAMLVVCGERMMTRPLPATR</sequence>
<dbReference type="Proteomes" id="UP000814140">
    <property type="component" value="Unassembled WGS sequence"/>
</dbReference>
<reference evidence="1" key="2">
    <citation type="journal article" date="2022" name="New Phytol.">
        <title>Evolutionary transition to the ectomycorrhizal habit in the genomes of a hyperdiverse lineage of mushroom-forming fungi.</title>
        <authorList>
            <person name="Looney B."/>
            <person name="Miyauchi S."/>
            <person name="Morin E."/>
            <person name="Drula E."/>
            <person name="Courty P.E."/>
            <person name="Kohler A."/>
            <person name="Kuo A."/>
            <person name="LaButti K."/>
            <person name="Pangilinan J."/>
            <person name="Lipzen A."/>
            <person name="Riley R."/>
            <person name="Andreopoulos W."/>
            <person name="He G."/>
            <person name="Johnson J."/>
            <person name="Nolan M."/>
            <person name="Tritt A."/>
            <person name="Barry K.W."/>
            <person name="Grigoriev I.V."/>
            <person name="Nagy L.G."/>
            <person name="Hibbett D."/>
            <person name="Henrissat B."/>
            <person name="Matheny P.B."/>
            <person name="Labbe J."/>
            <person name="Martin F.M."/>
        </authorList>
    </citation>
    <scope>NUCLEOTIDE SEQUENCE</scope>
    <source>
        <strain evidence="1">HHB10654</strain>
    </source>
</reference>
<organism evidence="1 2">
    <name type="scientific">Artomyces pyxidatus</name>
    <dbReference type="NCBI Taxonomy" id="48021"/>
    <lineage>
        <taxon>Eukaryota</taxon>
        <taxon>Fungi</taxon>
        <taxon>Dikarya</taxon>
        <taxon>Basidiomycota</taxon>
        <taxon>Agaricomycotina</taxon>
        <taxon>Agaricomycetes</taxon>
        <taxon>Russulales</taxon>
        <taxon>Auriscalpiaceae</taxon>
        <taxon>Artomyces</taxon>
    </lineage>
</organism>
<comment type="caution">
    <text evidence="1">The sequence shown here is derived from an EMBL/GenBank/DDBJ whole genome shotgun (WGS) entry which is preliminary data.</text>
</comment>
<reference evidence="1" key="1">
    <citation type="submission" date="2021-03" db="EMBL/GenBank/DDBJ databases">
        <authorList>
            <consortium name="DOE Joint Genome Institute"/>
            <person name="Ahrendt S."/>
            <person name="Looney B.P."/>
            <person name="Miyauchi S."/>
            <person name="Morin E."/>
            <person name="Drula E."/>
            <person name="Courty P.E."/>
            <person name="Chicoki N."/>
            <person name="Fauchery L."/>
            <person name="Kohler A."/>
            <person name="Kuo A."/>
            <person name="Labutti K."/>
            <person name="Pangilinan J."/>
            <person name="Lipzen A."/>
            <person name="Riley R."/>
            <person name="Andreopoulos W."/>
            <person name="He G."/>
            <person name="Johnson J."/>
            <person name="Barry K.W."/>
            <person name="Grigoriev I.V."/>
            <person name="Nagy L."/>
            <person name="Hibbett D."/>
            <person name="Henrissat B."/>
            <person name="Matheny P.B."/>
            <person name="Labbe J."/>
            <person name="Martin F."/>
        </authorList>
    </citation>
    <scope>NUCLEOTIDE SEQUENCE</scope>
    <source>
        <strain evidence="1">HHB10654</strain>
    </source>
</reference>
<accession>A0ACB8SUM5</accession>
<name>A0ACB8SUM5_9AGAM</name>
<proteinExistence type="predicted"/>